<evidence type="ECO:0000256" key="5">
    <source>
        <dbReference type="SAM" id="MobiDB-lite"/>
    </source>
</evidence>
<evidence type="ECO:0000256" key="1">
    <source>
        <dbReference type="ARBA" id="ARBA00008956"/>
    </source>
</evidence>
<dbReference type="GO" id="GO:0009908">
    <property type="term" value="P:flower development"/>
    <property type="evidence" value="ECO:0007669"/>
    <property type="project" value="UniProtKB-KW"/>
</dbReference>
<dbReference type="AlphaFoldDB" id="A0A1D1YZC1"/>
<keyword evidence="4" id="KW-0217">Developmental protein</keyword>
<protein>
    <recommendedName>
        <fullName evidence="4">FRIGIDA-like protein</fullName>
    </recommendedName>
</protein>
<dbReference type="GO" id="GO:0030154">
    <property type="term" value="P:cell differentiation"/>
    <property type="evidence" value="ECO:0007669"/>
    <property type="project" value="UniProtKB-KW"/>
</dbReference>
<evidence type="ECO:0000256" key="2">
    <source>
        <dbReference type="ARBA" id="ARBA00022782"/>
    </source>
</evidence>
<dbReference type="EMBL" id="GDJX01007955">
    <property type="protein sequence ID" value="JAT59981.1"/>
    <property type="molecule type" value="Transcribed_RNA"/>
</dbReference>
<keyword evidence="3 4" id="KW-0287">Flowering</keyword>
<proteinExistence type="inferred from homology"/>
<feature type="compositionally biased region" description="Low complexity" evidence="5">
    <location>
        <begin position="70"/>
        <end position="86"/>
    </location>
</feature>
<dbReference type="InterPro" id="IPR012474">
    <property type="entry name" value="Frigida"/>
</dbReference>
<sequence length="507" mass="55594">MAPAKPKAAAAEAVAAKEGLKKAFEELQTHSSFLSSFTVRWKNLEDHMSSVERSIEDRIRVLESGEMERPAAAASSEKGKPAPAAAAEEEPEVDPRPELKSLCVNMDGKGLLVFIKDNRTDLLNIYKELNRAIRAAPDPGTLVLDAMDGFYPAKRSREDTYDGGLHANRRTCLCLLEHLHMISPEIKPSVRDRVKKLASEWNVKMTPDAAQNNVQVSAFLQLLVSFGIASDFEEGDLLDLLVSIAKKKEAIGLCRNLGLSKRMADIVQKLSSKGKQLDAVRFVHAFDLADKFPAVPLVKAYLKESKRFAQELLKKGNNSAKSQNAAIARELDAVKAAIRVIEECKLESEYSPEGLQKRVTQLEQQRAEKKRLAASAVPTNSKAQAQKQAANKRPRPSTGTATAVVAGHTLPTLSQMQPQFPLADRAPYMASTVPYDLPGSSHLAHLYDPTASIYKRTLLDLGAMRSPPRSFVFSDPHAGSVSYDRPGTYGSYSLSVGMPPKYPSLYP</sequence>
<dbReference type="Pfam" id="PF07899">
    <property type="entry name" value="Frigida"/>
    <property type="match status" value="1"/>
</dbReference>
<feature type="region of interest" description="Disordered" evidence="5">
    <location>
        <begin position="67"/>
        <end position="95"/>
    </location>
</feature>
<comment type="similarity">
    <text evidence="1 4">Belongs to the Frigida family.</text>
</comment>
<reference evidence="6" key="1">
    <citation type="submission" date="2015-07" db="EMBL/GenBank/DDBJ databases">
        <title>Transcriptome Assembly of Anthurium amnicola.</title>
        <authorList>
            <person name="Suzuki J."/>
        </authorList>
    </citation>
    <scope>NUCLEOTIDE SEQUENCE</scope>
</reference>
<name>A0A1D1YZC1_9ARAE</name>
<organism evidence="6">
    <name type="scientific">Anthurium amnicola</name>
    <dbReference type="NCBI Taxonomy" id="1678845"/>
    <lineage>
        <taxon>Eukaryota</taxon>
        <taxon>Viridiplantae</taxon>
        <taxon>Streptophyta</taxon>
        <taxon>Embryophyta</taxon>
        <taxon>Tracheophyta</taxon>
        <taxon>Spermatophyta</taxon>
        <taxon>Magnoliopsida</taxon>
        <taxon>Liliopsida</taxon>
        <taxon>Araceae</taxon>
        <taxon>Pothoideae</taxon>
        <taxon>Potheae</taxon>
        <taxon>Anthurium</taxon>
    </lineage>
</organism>
<dbReference type="PANTHER" id="PTHR31791:SF47">
    <property type="entry name" value="INACTIVE FRIGIDA-LIKE PROTEIN 2"/>
    <property type="match status" value="1"/>
</dbReference>
<dbReference type="PANTHER" id="PTHR31791">
    <property type="entry name" value="FRIGIDA-LIKE PROTEIN 3-RELATED"/>
    <property type="match status" value="1"/>
</dbReference>
<evidence type="ECO:0000256" key="3">
    <source>
        <dbReference type="ARBA" id="ARBA00023089"/>
    </source>
</evidence>
<feature type="region of interest" description="Disordered" evidence="5">
    <location>
        <begin position="366"/>
        <end position="400"/>
    </location>
</feature>
<keyword evidence="2 4" id="KW-0221">Differentiation</keyword>
<evidence type="ECO:0000313" key="6">
    <source>
        <dbReference type="EMBL" id="JAT59981.1"/>
    </source>
</evidence>
<accession>A0A1D1YZC1</accession>
<evidence type="ECO:0000256" key="4">
    <source>
        <dbReference type="RuleBase" id="RU364012"/>
    </source>
</evidence>
<gene>
    <name evidence="6" type="primary">FRI_12</name>
    <name evidence="6" type="ORF">g.85107</name>
</gene>